<dbReference type="InterPro" id="IPR000522">
    <property type="entry name" value="ABC_transptr_permease_BtuC"/>
</dbReference>
<dbReference type="Proteomes" id="UP000709437">
    <property type="component" value="Unassembled WGS sequence"/>
</dbReference>
<dbReference type="InterPro" id="IPR037294">
    <property type="entry name" value="ABC_BtuC-like"/>
</dbReference>
<name>A0A9Q2W437_9MICO</name>
<evidence type="ECO:0000256" key="3">
    <source>
        <dbReference type="ARBA" id="ARBA00022448"/>
    </source>
</evidence>
<reference evidence="9" key="1">
    <citation type="submission" date="2021-05" db="EMBL/GenBank/DDBJ databases">
        <title>Whole genome sequence of Curtobacterium flaccumfaciens pv. flaccumfaciens strain CFBP 3417.</title>
        <authorList>
            <person name="Osdaghi E."/>
            <person name="Taghouti G."/>
            <person name="Portier P."/>
            <person name="Fazliarab A."/>
            <person name="Taghavi S.M."/>
            <person name="Briand M."/>
            <person name="Le-Saux M."/>
            <person name="Jacques M.-A."/>
        </authorList>
    </citation>
    <scope>NUCLEOTIDE SEQUENCE</scope>
    <source>
        <strain evidence="9">CFBP 3417</strain>
    </source>
</reference>
<dbReference type="AlphaFoldDB" id="A0A9Q2W437"/>
<feature type="transmembrane region" description="Helical" evidence="8">
    <location>
        <begin position="273"/>
        <end position="301"/>
    </location>
</feature>
<evidence type="ECO:0000313" key="9">
    <source>
        <dbReference type="EMBL" id="MBT1541573.1"/>
    </source>
</evidence>
<evidence type="ECO:0000256" key="8">
    <source>
        <dbReference type="SAM" id="Phobius"/>
    </source>
</evidence>
<dbReference type="SUPFAM" id="SSF81345">
    <property type="entry name" value="ABC transporter involved in vitamin B12 uptake, BtuC"/>
    <property type="match status" value="1"/>
</dbReference>
<evidence type="ECO:0000256" key="1">
    <source>
        <dbReference type="ARBA" id="ARBA00004651"/>
    </source>
</evidence>
<evidence type="ECO:0000313" key="10">
    <source>
        <dbReference type="Proteomes" id="UP000709437"/>
    </source>
</evidence>
<feature type="transmembrane region" description="Helical" evidence="8">
    <location>
        <begin position="149"/>
        <end position="169"/>
    </location>
</feature>
<accession>A0A9Q2W437</accession>
<evidence type="ECO:0000256" key="7">
    <source>
        <dbReference type="ARBA" id="ARBA00023136"/>
    </source>
</evidence>
<dbReference type="FunFam" id="1.10.3470.10:FF:000001">
    <property type="entry name" value="Vitamin B12 ABC transporter permease BtuC"/>
    <property type="match status" value="1"/>
</dbReference>
<gene>
    <name evidence="9" type="ORF">KK103_07375</name>
</gene>
<feature type="transmembrane region" description="Helical" evidence="8">
    <location>
        <begin position="313"/>
        <end position="335"/>
    </location>
</feature>
<dbReference type="EMBL" id="JAHEWX010000007">
    <property type="protein sequence ID" value="MBT1541573.1"/>
    <property type="molecule type" value="Genomic_DNA"/>
</dbReference>
<comment type="similarity">
    <text evidence="2">Belongs to the binding-protein-dependent transport system permease family. FecCD subfamily.</text>
</comment>
<keyword evidence="6 8" id="KW-1133">Transmembrane helix</keyword>
<dbReference type="Pfam" id="PF01032">
    <property type="entry name" value="FecCD"/>
    <property type="match status" value="1"/>
</dbReference>
<evidence type="ECO:0000256" key="5">
    <source>
        <dbReference type="ARBA" id="ARBA00022692"/>
    </source>
</evidence>
<dbReference type="RefSeq" id="WP_214562696.1">
    <property type="nucleotide sequence ID" value="NZ_JAHEWX010000007.1"/>
</dbReference>
<dbReference type="PANTHER" id="PTHR30472:SF67">
    <property type="entry name" value="PERMEASE OF ABC TRANSPORTER-RELATED"/>
    <property type="match status" value="1"/>
</dbReference>
<dbReference type="PANTHER" id="PTHR30472">
    <property type="entry name" value="FERRIC ENTEROBACTIN TRANSPORT SYSTEM PERMEASE PROTEIN"/>
    <property type="match status" value="1"/>
</dbReference>
<keyword evidence="7 8" id="KW-0472">Membrane</keyword>
<dbReference type="GO" id="GO:0033214">
    <property type="term" value="P:siderophore-iron import into cell"/>
    <property type="evidence" value="ECO:0007669"/>
    <property type="project" value="TreeGrafter"/>
</dbReference>
<feature type="transmembrane region" description="Helical" evidence="8">
    <location>
        <begin position="95"/>
        <end position="116"/>
    </location>
</feature>
<evidence type="ECO:0000256" key="4">
    <source>
        <dbReference type="ARBA" id="ARBA00022475"/>
    </source>
</evidence>
<comment type="subcellular location">
    <subcellularLocation>
        <location evidence="1">Cell membrane</location>
        <topology evidence="1">Multi-pass membrane protein</topology>
    </subcellularLocation>
</comment>
<organism evidence="9 10">
    <name type="scientific">Curtobacterium flaccumfaciens pv. flaccumfaciens</name>
    <dbReference type="NCBI Taxonomy" id="138532"/>
    <lineage>
        <taxon>Bacteria</taxon>
        <taxon>Bacillati</taxon>
        <taxon>Actinomycetota</taxon>
        <taxon>Actinomycetes</taxon>
        <taxon>Micrococcales</taxon>
        <taxon>Microbacteriaceae</taxon>
        <taxon>Curtobacterium</taxon>
    </lineage>
</organism>
<keyword evidence="5 8" id="KW-0812">Transmembrane</keyword>
<keyword evidence="4" id="KW-1003">Cell membrane</keyword>
<proteinExistence type="inferred from homology"/>
<dbReference type="Gene3D" id="1.10.3470.10">
    <property type="entry name" value="ABC transporter involved in vitamin B12 uptake, BtuC"/>
    <property type="match status" value="1"/>
</dbReference>
<keyword evidence="3" id="KW-0813">Transport</keyword>
<evidence type="ECO:0000256" key="2">
    <source>
        <dbReference type="ARBA" id="ARBA00007935"/>
    </source>
</evidence>
<sequence length="368" mass="36853">MPDRFSTVLPAPSRSGRIDAVLCLMRRARRRAAVRIAVLAVVLALVAVAAMMIGPVPIAPTHVIGILVEHVTGARAGHWSASADEIVWGTRAPRVVMGIIAGAVLAAAGAVLQALVRNSLADPYLLGINSGASTGVALVVLVIGSGSALVFSGAALAGAIGAVLLVVALAGTASRRGPLRLVLAGLAVGYALNAATSFLVFWSDSPEAARSVLFWLLGSLTSVQPIALAAAAITGGVGLVALVVIAPFIDALASGDDSARSAGIDPERARLGLMVAVSAMVGVIVAAVGGVGFIGLVVPHLARRLVGGRHRAVLPVSALLGGSLLVIADTVARIAFAPQEIPVGVVTGVLGAPFLLVLLRRTAPATAP</sequence>
<feature type="transmembrane region" description="Helical" evidence="8">
    <location>
        <begin position="32"/>
        <end position="53"/>
    </location>
</feature>
<feature type="transmembrane region" description="Helical" evidence="8">
    <location>
        <begin position="123"/>
        <end position="143"/>
    </location>
</feature>
<feature type="transmembrane region" description="Helical" evidence="8">
    <location>
        <begin position="341"/>
        <end position="359"/>
    </location>
</feature>
<dbReference type="GO" id="GO:0022857">
    <property type="term" value="F:transmembrane transporter activity"/>
    <property type="evidence" value="ECO:0007669"/>
    <property type="project" value="InterPro"/>
</dbReference>
<dbReference type="CDD" id="cd06550">
    <property type="entry name" value="TM_ABC_iron-siderophores_like"/>
    <property type="match status" value="1"/>
</dbReference>
<protein>
    <submittedName>
        <fullName evidence="9">Iron ABC transporter permease</fullName>
    </submittedName>
</protein>
<feature type="transmembrane region" description="Helical" evidence="8">
    <location>
        <begin position="181"/>
        <end position="202"/>
    </location>
</feature>
<comment type="caution">
    <text evidence="9">The sequence shown here is derived from an EMBL/GenBank/DDBJ whole genome shotgun (WGS) entry which is preliminary data.</text>
</comment>
<dbReference type="GO" id="GO:0005886">
    <property type="term" value="C:plasma membrane"/>
    <property type="evidence" value="ECO:0007669"/>
    <property type="project" value="UniProtKB-SubCell"/>
</dbReference>
<evidence type="ECO:0000256" key="6">
    <source>
        <dbReference type="ARBA" id="ARBA00022989"/>
    </source>
</evidence>